<evidence type="ECO:0000259" key="12">
    <source>
        <dbReference type="PROSITE" id="PS50172"/>
    </source>
</evidence>
<feature type="compositionally biased region" description="Basic and acidic residues" evidence="11">
    <location>
        <begin position="183"/>
        <end position="208"/>
    </location>
</feature>
<keyword evidence="6 10" id="KW-0547">Nucleotide-binding</keyword>
<dbReference type="SUPFAM" id="SSF52540">
    <property type="entry name" value="P-loop containing nucleoside triphosphate hydrolases"/>
    <property type="match status" value="1"/>
</dbReference>
<dbReference type="FunFam" id="1.20.272.10:FF:000005">
    <property type="entry name" value="Replication factor C subunit 1"/>
    <property type="match status" value="1"/>
</dbReference>
<dbReference type="SMART" id="SM00382">
    <property type="entry name" value="AAA"/>
    <property type="match status" value="1"/>
</dbReference>
<evidence type="ECO:0000256" key="5">
    <source>
        <dbReference type="ARBA" id="ARBA00022705"/>
    </source>
</evidence>
<dbReference type="GO" id="GO:0003677">
    <property type="term" value="F:DNA binding"/>
    <property type="evidence" value="ECO:0007669"/>
    <property type="project" value="UniProtKB-KW"/>
</dbReference>
<dbReference type="InterPro" id="IPR003593">
    <property type="entry name" value="AAA+_ATPase"/>
</dbReference>
<feature type="compositionally biased region" description="Acidic residues" evidence="11">
    <location>
        <begin position="1029"/>
        <end position="1043"/>
    </location>
</feature>
<dbReference type="Pfam" id="PF00004">
    <property type="entry name" value="AAA"/>
    <property type="match status" value="1"/>
</dbReference>
<dbReference type="PANTHER" id="PTHR23389:SF6">
    <property type="entry name" value="REPLICATION FACTOR C SUBUNIT 1"/>
    <property type="match status" value="1"/>
</dbReference>
<evidence type="ECO:0000256" key="8">
    <source>
        <dbReference type="ARBA" id="ARBA00023125"/>
    </source>
</evidence>
<dbReference type="PROSITE" id="PS50172">
    <property type="entry name" value="BRCT"/>
    <property type="match status" value="1"/>
</dbReference>
<dbReference type="GO" id="GO:0005634">
    <property type="term" value="C:nucleus"/>
    <property type="evidence" value="ECO:0007669"/>
    <property type="project" value="UniProtKB-SubCell"/>
</dbReference>
<feature type="domain" description="BRCT" evidence="12">
    <location>
        <begin position="326"/>
        <end position="394"/>
    </location>
</feature>
<keyword evidence="5 10" id="KW-0235">DNA replication</keyword>
<comment type="similarity">
    <text evidence="2 10">Belongs to the activator 1 large subunit family.</text>
</comment>
<dbReference type="Proteomes" id="UP001497525">
    <property type="component" value="Unassembled WGS sequence"/>
</dbReference>
<comment type="subcellular location">
    <subcellularLocation>
        <location evidence="1 10">Nucleus</location>
    </subcellularLocation>
</comment>
<feature type="region of interest" description="Disordered" evidence="11">
    <location>
        <begin position="411"/>
        <end position="486"/>
    </location>
</feature>
<dbReference type="SUPFAM" id="SSF48019">
    <property type="entry name" value="post-AAA+ oligomerization domain-like"/>
    <property type="match status" value="1"/>
</dbReference>
<evidence type="ECO:0000256" key="2">
    <source>
        <dbReference type="ARBA" id="ARBA00006116"/>
    </source>
</evidence>
<evidence type="ECO:0000256" key="7">
    <source>
        <dbReference type="ARBA" id="ARBA00022840"/>
    </source>
</evidence>
<dbReference type="GO" id="GO:0006260">
    <property type="term" value="P:DNA replication"/>
    <property type="evidence" value="ECO:0007669"/>
    <property type="project" value="UniProtKB-KW"/>
</dbReference>
<dbReference type="InterPro" id="IPR013725">
    <property type="entry name" value="DNA_replication_fac_RFC1_C"/>
</dbReference>
<dbReference type="InterPro" id="IPR027417">
    <property type="entry name" value="P-loop_NTPase"/>
</dbReference>
<feature type="compositionally biased region" description="Basic residues" evidence="11">
    <location>
        <begin position="1086"/>
        <end position="1096"/>
    </location>
</feature>
<keyword evidence="9 10" id="KW-0539">Nucleus</keyword>
<accession>A0AAV2TPW0</accession>
<evidence type="ECO:0000256" key="9">
    <source>
        <dbReference type="ARBA" id="ARBA00023242"/>
    </source>
</evidence>
<dbReference type="Pfam" id="PF00533">
    <property type="entry name" value="BRCT"/>
    <property type="match status" value="1"/>
</dbReference>
<dbReference type="SUPFAM" id="SSF52113">
    <property type="entry name" value="BRCT domain"/>
    <property type="match status" value="1"/>
</dbReference>
<dbReference type="GO" id="GO:0005524">
    <property type="term" value="F:ATP binding"/>
    <property type="evidence" value="ECO:0007669"/>
    <property type="project" value="UniProtKB-UniRule"/>
</dbReference>
<dbReference type="Gene3D" id="3.40.50.300">
    <property type="entry name" value="P-loop containing nucleotide triphosphate hydrolases"/>
    <property type="match status" value="1"/>
</dbReference>
<dbReference type="PIRSF" id="PIRSF036578">
    <property type="entry name" value="RFC1"/>
    <property type="match status" value="1"/>
</dbReference>
<dbReference type="EMBL" id="CAXLJL010000601">
    <property type="protein sequence ID" value="CAL5139467.1"/>
    <property type="molecule type" value="Genomic_DNA"/>
</dbReference>
<dbReference type="InterPro" id="IPR001357">
    <property type="entry name" value="BRCT_dom"/>
</dbReference>
<feature type="compositionally biased region" description="Polar residues" evidence="11">
    <location>
        <begin position="272"/>
        <end position="283"/>
    </location>
</feature>
<evidence type="ECO:0000256" key="6">
    <source>
        <dbReference type="ARBA" id="ARBA00022741"/>
    </source>
</evidence>
<dbReference type="CDD" id="cd00009">
    <property type="entry name" value="AAA"/>
    <property type="match status" value="1"/>
</dbReference>
<gene>
    <name evidence="13" type="ORF">CDAUBV1_LOCUS14503</name>
</gene>
<feature type="compositionally biased region" description="Basic and acidic residues" evidence="11">
    <location>
        <begin position="153"/>
        <end position="171"/>
    </location>
</feature>
<dbReference type="GO" id="GO:0016887">
    <property type="term" value="F:ATP hydrolysis activity"/>
    <property type="evidence" value="ECO:0007669"/>
    <property type="project" value="InterPro"/>
</dbReference>
<feature type="region of interest" description="Disordered" evidence="11">
    <location>
        <begin position="1"/>
        <end position="23"/>
    </location>
</feature>
<evidence type="ECO:0000313" key="14">
    <source>
        <dbReference type="Proteomes" id="UP001497525"/>
    </source>
</evidence>
<evidence type="ECO:0000256" key="4">
    <source>
        <dbReference type="ARBA" id="ARBA00022553"/>
    </source>
</evidence>
<dbReference type="Gene3D" id="3.40.50.10190">
    <property type="entry name" value="BRCT domain"/>
    <property type="match status" value="1"/>
</dbReference>
<dbReference type="Pfam" id="PF08519">
    <property type="entry name" value="RFC1"/>
    <property type="match status" value="1"/>
</dbReference>
<dbReference type="Pfam" id="PF25361">
    <property type="entry name" value="AAA_lid_RFC1"/>
    <property type="match status" value="1"/>
</dbReference>
<feature type="compositionally biased region" description="Basic and acidic residues" evidence="11">
    <location>
        <begin position="215"/>
        <end position="236"/>
    </location>
</feature>
<dbReference type="PANTHER" id="PTHR23389">
    <property type="entry name" value="CHROMOSOME TRANSMISSION FIDELITY FACTOR 18"/>
    <property type="match status" value="1"/>
</dbReference>
<dbReference type="InterPro" id="IPR008921">
    <property type="entry name" value="DNA_pol3_clamp-load_cplx_C"/>
</dbReference>
<dbReference type="InterPro" id="IPR036420">
    <property type="entry name" value="BRCT_dom_sf"/>
</dbReference>
<feature type="compositionally biased region" description="Low complexity" evidence="11">
    <location>
        <begin position="437"/>
        <end position="446"/>
    </location>
</feature>
<protein>
    <recommendedName>
        <fullName evidence="3 10">Replication factor C subunit 1</fullName>
    </recommendedName>
</protein>
<feature type="region of interest" description="Disordered" evidence="11">
    <location>
        <begin position="87"/>
        <end position="108"/>
    </location>
</feature>
<sequence length="1096" mass="119432">MKRRVVFSESDSDDEFKSEVKPKSTVRLSKRIKRRVDELESVNDTLAKLSDDGQSSCRGKVQMSLMESLQRLTSNKENIQKKKKTTLENYFTQKQSQKDKHAPKKTEISVDDFFSPFASKANENLKTPPQSPCTIIPDTPIISPESLIPDTPVDFRPKEMPKSPYREDKQSSHRVISTSHSPHVKESSDHSHRDQIKKSDERRSSESKSKHHVSGSKEWRSTPPKEEKPMKDDKSSKSPAPKTPENSKSSSTVKSSLHTPSRDSESHCVTAISDSDPATTKSAVTPKRTGSVATSNTPKSEGRKSFWAYQSREGPRALGSKPIPKGNPTCLKGKTFLITGILESIEREDAQSLIERCGGKVMKTLGKKTEYLVVGREPGESKLSKAETLGTKQLDEDQFFSLIRKLSNESLQSEDTDLAATADTSVSSPTKVKKPKLSPSKSTPVKRSAHESPKSTLTAKPVVNRSASTGQQQQQQPTKVDFSKRRVQAPSNQLWVEKYKPTSRRALIGQAGANSPANRLYNWLSTWHQNLASGAKAHAYSSAPPWATGSGDDGKWARAALLSGPPGIGKTSTAAVICAELGFSTCELNASDCRSKRSLQEEVSHSLGMQNLALMAGGGANKLSTNRHVLLMDEVDGMAGNEDRGGMQELIGLIKSSKIPIICMCNDRQSTKVRSLANYCLDLRFHRPRVEQIKAAILSIACKEGVTIPSTVLTDIIAASNNDIRQIINNTQMWCSSGLADETQLASDASAAYKDLRLSAFEVIRKVFSPDISGPRGGAATINDSLDLFFQDYSLVPLFVQENYLNVRPRAAEGNMTKVLEMMAQAADDIAMGDIVSGAIRSAGAGSWSLLPVQGMFGVVRPGRILRGSLPGGGPGGGIAFPSWFGKNSTQGRLGRIASDLAHHLCLATHGCSSNSRNLILDYASVLADSLTRPLKEGDVDRVLQTLISYQLEREDLDSILELATWPNRPNRMAGIDSKVKAALTRAFNKSVHKLPYVSASNVKAGRSKRAAPVDAILEDMDGDAEGLFDVAEDSPKDDEDMQIDSMIIKKKASKTDNSQPPVKKPKLEKSSTSKSSGSSESTGRGRGRGGRRKKE</sequence>
<feature type="compositionally biased region" description="Low complexity" evidence="11">
    <location>
        <begin position="1073"/>
        <end position="1083"/>
    </location>
</feature>
<dbReference type="InterPro" id="IPR003959">
    <property type="entry name" value="ATPase_AAA_core"/>
</dbReference>
<keyword evidence="8" id="KW-0238">DNA-binding</keyword>
<comment type="caution">
    <text evidence="13">The sequence shown here is derived from an EMBL/GenBank/DDBJ whole genome shotgun (WGS) entry which is preliminary data.</text>
</comment>
<feature type="compositionally biased region" description="Low complexity" evidence="11">
    <location>
        <begin position="237"/>
        <end position="256"/>
    </location>
</feature>
<dbReference type="GO" id="GO:0003689">
    <property type="term" value="F:DNA clamp loader activity"/>
    <property type="evidence" value="ECO:0007669"/>
    <property type="project" value="UniProtKB-UniRule"/>
</dbReference>
<dbReference type="GO" id="GO:0006281">
    <property type="term" value="P:DNA repair"/>
    <property type="evidence" value="ECO:0007669"/>
    <property type="project" value="InterPro"/>
</dbReference>
<keyword evidence="4" id="KW-0597">Phosphoprotein</keyword>
<reference evidence="13" key="1">
    <citation type="submission" date="2024-06" db="EMBL/GenBank/DDBJ databases">
        <authorList>
            <person name="Liu X."/>
            <person name="Lenzi L."/>
            <person name="Haldenby T S."/>
            <person name="Uol C."/>
        </authorList>
    </citation>
    <scope>NUCLEOTIDE SEQUENCE</scope>
</reference>
<organism evidence="13 14">
    <name type="scientific">Calicophoron daubneyi</name>
    <name type="common">Rumen fluke</name>
    <name type="synonym">Paramphistomum daubneyi</name>
    <dbReference type="NCBI Taxonomy" id="300641"/>
    <lineage>
        <taxon>Eukaryota</taxon>
        <taxon>Metazoa</taxon>
        <taxon>Spiralia</taxon>
        <taxon>Lophotrochozoa</taxon>
        <taxon>Platyhelminthes</taxon>
        <taxon>Trematoda</taxon>
        <taxon>Digenea</taxon>
        <taxon>Plagiorchiida</taxon>
        <taxon>Pronocephalata</taxon>
        <taxon>Paramphistomoidea</taxon>
        <taxon>Paramphistomidae</taxon>
        <taxon>Calicophoron</taxon>
    </lineage>
</organism>
<keyword evidence="7 10" id="KW-0067">ATP-binding</keyword>
<dbReference type="InterPro" id="IPR047854">
    <property type="entry name" value="RFC_lid"/>
</dbReference>
<evidence type="ECO:0000256" key="11">
    <source>
        <dbReference type="SAM" id="MobiDB-lite"/>
    </source>
</evidence>
<evidence type="ECO:0000256" key="1">
    <source>
        <dbReference type="ARBA" id="ARBA00004123"/>
    </source>
</evidence>
<dbReference type="CDD" id="cd18140">
    <property type="entry name" value="HLD_clamp_RFC"/>
    <property type="match status" value="1"/>
</dbReference>
<dbReference type="FunFam" id="3.40.50.300:FF:000395">
    <property type="entry name" value="Replication factor C subunit 1"/>
    <property type="match status" value="1"/>
</dbReference>
<dbReference type="AlphaFoldDB" id="A0AAV2TPW0"/>
<dbReference type="FunFam" id="3.40.50.10190:FF:000001">
    <property type="entry name" value="Replication factor C subunit 1"/>
    <property type="match status" value="1"/>
</dbReference>
<feature type="compositionally biased region" description="Basic and acidic residues" evidence="11">
    <location>
        <begin position="96"/>
        <end position="108"/>
    </location>
</feature>
<name>A0AAV2TPW0_CALDB</name>
<dbReference type="GO" id="GO:0005663">
    <property type="term" value="C:DNA replication factor C complex"/>
    <property type="evidence" value="ECO:0007669"/>
    <property type="project" value="InterPro"/>
</dbReference>
<dbReference type="CDD" id="cd17752">
    <property type="entry name" value="BRCT_RFC1"/>
    <property type="match status" value="1"/>
</dbReference>
<proteinExistence type="inferred from homology"/>
<dbReference type="SMART" id="SM00292">
    <property type="entry name" value="BRCT"/>
    <property type="match status" value="1"/>
</dbReference>
<dbReference type="Gene3D" id="1.10.8.60">
    <property type="match status" value="1"/>
</dbReference>
<evidence type="ECO:0000256" key="10">
    <source>
        <dbReference type="PIRNR" id="PIRNR036578"/>
    </source>
</evidence>
<dbReference type="Gene3D" id="1.20.272.10">
    <property type="match status" value="1"/>
</dbReference>
<evidence type="ECO:0000256" key="3">
    <source>
        <dbReference type="ARBA" id="ARBA00020401"/>
    </source>
</evidence>
<dbReference type="InterPro" id="IPR012178">
    <property type="entry name" value="RFC1"/>
</dbReference>
<feature type="region of interest" description="Disordered" evidence="11">
    <location>
        <begin position="120"/>
        <end position="306"/>
    </location>
</feature>
<feature type="region of interest" description="Disordered" evidence="11">
    <location>
        <begin position="1029"/>
        <end position="1096"/>
    </location>
</feature>
<evidence type="ECO:0000313" key="13">
    <source>
        <dbReference type="EMBL" id="CAL5139467.1"/>
    </source>
</evidence>